<dbReference type="InterPro" id="IPR029206">
    <property type="entry name" value="DUF4532"/>
</dbReference>
<reference evidence="3" key="1">
    <citation type="submission" date="2016-11" db="UniProtKB">
        <authorList>
            <consortium name="WormBaseParasite"/>
        </authorList>
    </citation>
    <scope>IDENTIFICATION</scope>
</reference>
<evidence type="ECO:0000256" key="1">
    <source>
        <dbReference type="SAM" id="MobiDB-lite"/>
    </source>
</evidence>
<proteinExistence type="predicted"/>
<dbReference type="Proteomes" id="UP000095280">
    <property type="component" value="Unplaced"/>
</dbReference>
<sequence length="266" mass="29753">MKSRQNGSDSQQLMTMFPQRSQGANSRYLAPLPPPPQHPRAFGNAPASASVRSHQQMNRSTHRSIEQCRKSANADEAYKQLWLQACHLPFDNDLETSDIREGIECDDFRVWRNFSTDLGLDLSSVGSERGRRTAAIAECYPFRVPPPSRMGVSSLGDYLESSVVGRQKRSRQLAQMRRFESRTAAQLAGLSSVRRPSLDAVGRIKPPPGYKRYPPTRLSKPTAPVDELDPDSAEVITADMQPDLFGKLVKKRPPRLWKLSYKTAGG</sequence>
<name>A0A1I8GJN5_9PLAT</name>
<feature type="compositionally biased region" description="Polar residues" evidence="1">
    <location>
        <begin position="1"/>
        <end position="25"/>
    </location>
</feature>
<evidence type="ECO:0000313" key="2">
    <source>
        <dbReference type="Proteomes" id="UP000095280"/>
    </source>
</evidence>
<organism evidence="2 3">
    <name type="scientific">Macrostomum lignano</name>
    <dbReference type="NCBI Taxonomy" id="282301"/>
    <lineage>
        <taxon>Eukaryota</taxon>
        <taxon>Metazoa</taxon>
        <taxon>Spiralia</taxon>
        <taxon>Lophotrochozoa</taxon>
        <taxon>Platyhelminthes</taxon>
        <taxon>Rhabditophora</taxon>
        <taxon>Macrostomorpha</taxon>
        <taxon>Macrostomida</taxon>
        <taxon>Macrostomidae</taxon>
        <taxon>Macrostomum</taxon>
    </lineage>
</organism>
<keyword evidence="2" id="KW-1185">Reference proteome</keyword>
<dbReference type="PANTHER" id="PTHR35156:SF1">
    <property type="entry name" value="TESTIS-EXPRESSED PROTEIN 52"/>
    <property type="match status" value="1"/>
</dbReference>
<dbReference type="Pfam" id="PF15046">
    <property type="entry name" value="DUF4532"/>
    <property type="match status" value="1"/>
</dbReference>
<feature type="region of interest" description="Disordered" evidence="1">
    <location>
        <begin position="1"/>
        <end position="46"/>
    </location>
</feature>
<feature type="region of interest" description="Disordered" evidence="1">
    <location>
        <begin position="199"/>
        <end position="228"/>
    </location>
</feature>
<dbReference type="WBParaSite" id="maker-uti_cns_0002061-snap-gene-0.7-mRNA-1">
    <property type="protein sequence ID" value="maker-uti_cns_0002061-snap-gene-0.7-mRNA-1"/>
    <property type="gene ID" value="maker-uti_cns_0002061-snap-gene-0.7"/>
</dbReference>
<dbReference type="AlphaFoldDB" id="A0A1I8GJN5"/>
<evidence type="ECO:0000313" key="3">
    <source>
        <dbReference type="WBParaSite" id="maker-uti_cns_0002061-snap-gene-0.7-mRNA-1"/>
    </source>
</evidence>
<protein>
    <submittedName>
        <fullName evidence="3">Uncharacterized protein</fullName>
    </submittedName>
</protein>
<dbReference type="PANTHER" id="PTHR35156">
    <property type="entry name" value="TESTIS-EXPRESSED PROTEIN 52"/>
    <property type="match status" value="1"/>
</dbReference>
<accession>A0A1I8GJN5</accession>